<keyword evidence="9 12" id="KW-1133">Transmembrane helix</keyword>
<feature type="transmembrane region" description="Helical" evidence="12">
    <location>
        <begin position="857"/>
        <end position="876"/>
    </location>
</feature>
<keyword evidence="5" id="KW-0433">Leucine-rich repeat</keyword>
<proteinExistence type="inferred from homology"/>
<dbReference type="EMBL" id="CAMGYJ010000010">
    <property type="protein sequence ID" value="CAI0555264.1"/>
    <property type="molecule type" value="Genomic_DNA"/>
</dbReference>
<dbReference type="AlphaFoldDB" id="A0AAV0RFA7"/>
<evidence type="ECO:0000256" key="12">
    <source>
        <dbReference type="SAM" id="Phobius"/>
    </source>
</evidence>
<evidence type="ECO:0008006" key="15">
    <source>
        <dbReference type="Google" id="ProtNLM"/>
    </source>
</evidence>
<dbReference type="PANTHER" id="PTHR48065">
    <property type="entry name" value="OS10G0469600 PROTEIN"/>
    <property type="match status" value="1"/>
</dbReference>
<evidence type="ECO:0000256" key="4">
    <source>
        <dbReference type="ARBA" id="ARBA00022475"/>
    </source>
</evidence>
<keyword evidence="6 12" id="KW-0812">Transmembrane</keyword>
<dbReference type="PROSITE" id="PS51450">
    <property type="entry name" value="LRR"/>
    <property type="match status" value="1"/>
</dbReference>
<evidence type="ECO:0000256" key="3">
    <source>
        <dbReference type="ARBA" id="ARBA00009592"/>
    </source>
</evidence>
<gene>
    <name evidence="13" type="ORF">LITE_LOCUS47546</name>
</gene>
<organism evidence="13 14">
    <name type="scientific">Linum tenue</name>
    <dbReference type="NCBI Taxonomy" id="586396"/>
    <lineage>
        <taxon>Eukaryota</taxon>
        <taxon>Viridiplantae</taxon>
        <taxon>Streptophyta</taxon>
        <taxon>Embryophyta</taxon>
        <taxon>Tracheophyta</taxon>
        <taxon>Spermatophyta</taxon>
        <taxon>Magnoliopsida</taxon>
        <taxon>eudicotyledons</taxon>
        <taxon>Gunneridae</taxon>
        <taxon>Pentapetalae</taxon>
        <taxon>rosids</taxon>
        <taxon>fabids</taxon>
        <taxon>Malpighiales</taxon>
        <taxon>Linaceae</taxon>
        <taxon>Linum</taxon>
    </lineage>
</organism>
<dbReference type="SMART" id="SM00365">
    <property type="entry name" value="LRR_SD22"/>
    <property type="match status" value="7"/>
</dbReference>
<sequence>MATWKEGSDCCLWEGVTCDRFTSHVVGLHLACRRFQGILHPNSSLFHLRHLRSLDLSDNDFNGSAIPSTFTQLTSLAHLNLSKSRFSGHIPLGFSRLNKLVTLDLSSDWPYGDFPESVFRLPNLQGFVLIEHPQLSSVQLSVQFPFSNWTASHLKVLILSSVNFSRQLMIPTSIGNLNSLHILHVSVCSLSGSVPASIGNLTSLTDFSLPGNSLSGRFPDNILPNLVQLEVLDLGDNKFSGWFPDIFGNLSHKLTYLGLSNNNFTGPFPSLIFNLPKLQTLVCPYNQLVGPLPSQVVNYIGLNSIQWIHLAGNFLNGTIPSWMLALPSLYWLDLRSNLLTGEIPEFQSSSLEAIYLQQNQLSGPVPNTIFNLVNVSEIDLGSNRLSGVFHLDSIKTLENLRRLSLSHNNNISILFGSTPHNSTRISSLGILDLSSCNITRIPSFYLDFFPSLQYLDLSHNFLTSMTILPPHMESLQTLDLSYNKIEGPLSIPWSPQLYYLSVANNKLTGRMPHHICNITTLYVINLSNNNLSGSIPECLVNLTDLTVLQLRMNNFHGSVPSIFGNMSSLENLDLNDNTLGGPLPQSLTGCTELEVLDVGNNELNGVFPFWLSSLPGLKVLILHNNSFHGTITTESMDSFPMLRILDISNNYFNGLLPASLFHKFPAMMMLQESEKVGVNYIGRSWSFNDYYSVVLMVKGQETMITKILTIFTTVDLSNNNFHGSIPDAIGELKSLKHLNLSHNSFSGPIPSSLVNLTELEALDLSSNQLTGEIPPQFTSLTSSLAKFNLSQNSLLGPIPQGHQIQTFDNTSYIGNQGLCGLPLSNKCGGNDHNDDEDSEPESESDGGTLFDWKFAGAGYGCGLVIGVSTAYVMFIIRKPRWLVEMIDNWIRRQHQARRWRPAIRF</sequence>
<dbReference type="Pfam" id="PF13516">
    <property type="entry name" value="LRR_6"/>
    <property type="match status" value="1"/>
</dbReference>
<dbReference type="PANTHER" id="PTHR48065:SF32">
    <property type="entry name" value="PROTEIN BRASSINOSTEROID INSENSITIVE 1-LIKE"/>
    <property type="match status" value="1"/>
</dbReference>
<evidence type="ECO:0000256" key="6">
    <source>
        <dbReference type="ARBA" id="ARBA00022692"/>
    </source>
</evidence>
<keyword evidence="11" id="KW-0325">Glycoprotein</keyword>
<dbReference type="Gene3D" id="3.80.10.10">
    <property type="entry name" value="Ribonuclease Inhibitor"/>
    <property type="match status" value="6"/>
</dbReference>
<keyword evidence="14" id="KW-1185">Reference proteome</keyword>
<evidence type="ECO:0000256" key="2">
    <source>
        <dbReference type="ARBA" id="ARBA00004236"/>
    </source>
</evidence>
<evidence type="ECO:0000313" key="14">
    <source>
        <dbReference type="Proteomes" id="UP001154282"/>
    </source>
</evidence>
<keyword evidence="8" id="KW-0677">Repeat</keyword>
<name>A0AAV0RFA7_9ROSI</name>
<dbReference type="SUPFAM" id="SSF52058">
    <property type="entry name" value="L domain-like"/>
    <property type="match status" value="1"/>
</dbReference>
<protein>
    <recommendedName>
        <fullName evidence="15">Leucine-rich repeat-containing N-terminal plant-type domain-containing protein</fullName>
    </recommendedName>
</protein>
<accession>A0AAV0RFA7</accession>
<comment type="caution">
    <text evidence="13">The sequence shown here is derived from an EMBL/GenBank/DDBJ whole genome shotgun (WGS) entry which is preliminary data.</text>
</comment>
<dbReference type="Pfam" id="PF00560">
    <property type="entry name" value="LRR_1"/>
    <property type="match status" value="1"/>
</dbReference>
<dbReference type="FunFam" id="3.80.10.10:FF:000299">
    <property type="entry name" value="Piriformospora indica-insensitive protein 2"/>
    <property type="match status" value="1"/>
</dbReference>
<evidence type="ECO:0000256" key="11">
    <source>
        <dbReference type="ARBA" id="ARBA00023180"/>
    </source>
</evidence>
<dbReference type="Pfam" id="PF13855">
    <property type="entry name" value="LRR_8"/>
    <property type="match status" value="5"/>
</dbReference>
<evidence type="ECO:0000256" key="1">
    <source>
        <dbReference type="ARBA" id="ARBA00004167"/>
    </source>
</evidence>
<dbReference type="InterPro" id="IPR032675">
    <property type="entry name" value="LRR_dom_sf"/>
</dbReference>
<reference evidence="13" key="1">
    <citation type="submission" date="2022-08" db="EMBL/GenBank/DDBJ databases">
        <authorList>
            <person name="Gutierrez-Valencia J."/>
        </authorList>
    </citation>
    <scope>NUCLEOTIDE SEQUENCE</scope>
</reference>
<dbReference type="Proteomes" id="UP001154282">
    <property type="component" value="Unassembled WGS sequence"/>
</dbReference>
<evidence type="ECO:0000256" key="8">
    <source>
        <dbReference type="ARBA" id="ARBA00022737"/>
    </source>
</evidence>
<dbReference type="PRINTS" id="PR00019">
    <property type="entry name" value="LEURICHRPT"/>
</dbReference>
<dbReference type="FunFam" id="3.80.10.10:FF:000213">
    <property type="entry name" value="Tyrosine-sulfated glycopeptide receptor 1"/>
    <property type="match status" value="1"/>
</dbReference>
<evidence type="ECO:0000256" key="5">
    <source>
        <dbReference type="ARBA" id="ARBA00022614"/>
    </source>
</evidence>
<comment type="similarity">
    <text evidence="3">Belongs to the RLP family.</text>
</comment>
<dbReference type="GO" id="GO:0005886">
    <property type="term" value="C:plasma membrane"/>
    <property type="evidence" value="ECO:0007669"/>
    <property type="project" value="UniProtKB-SubCell"/>
</dbReference>
<dbReference type="SMART" id="SM00369">
    <property type="entry name" value="LRR_TYP"/>
    <property type="match status" value="11"/>
</dbReference>
<dbReference type="InterPro" id="IPR003591">
    <property type="entry name" value="Leu-rich_rpt_typical-subtyp"/>
</dbReference>
<evidence type="ECO:0000256" key="7">
    <source>
        <dbReference type="ARBA" id="ARBA00022729"/>
    </source>
</evidence>
<dbReference type="SUPFAM" id="SSF52047">
    <property type="entry name" value="RNI-like"/>
    <property type="match status" value="2"/>
</dbReference>
<keyword evidence="10 12" id="KW-0472">Membrane</keyword>
<evidence type="ECO:0000256" key="10">
    <source>
        <dbReference type="ARBA" id="ARBA00023136"/>
    </source>
</evidence>
<keyword evidence="4" id="KW-1003">Cell membrane</keyword>
<evidence type="ECO:0000313" key="13">
    <source>
        <dbReference type="EMBL" id="CAI0555264.1"/>
    </source>
</evidence>
<dbReference type="FunFam" id="3.80.10.10:FF:000095">
    <property type="entry name" value="LRR receptor-like serine/threonine-protein kinase GSO1"/>
    <property type="match status" value="1"/>
</dbReference>
<comment type="subcellular location">
    <subcellularLocation>
        <location evidence="2">Cell membrane</location>
    </subcellularLocation>
    <subcellularLocation>
        <location evidence="1">Membrane</location>
        <topology evidence="1">Single-pass membrane protein</topology>
    </subcellularLocation>
</comment>
<evidence type="ECO:0000256" key="9">
    <source>
        <dbReference type="ARBA" id="ARBA00022989"/>
    </source>
</evidence>
<keyword evidence="7" id="KW-0732">Signal</keyword>
<dbReference type="InterPro" id="IPR001611">
    <property type="entry name" value="Leu-rich_rpt"/>
</dbReference>